<proteinExistence type="predicted"/>
<organism evidence="1 2">
    <name type="scientific">Haemaphysalis longicornis</name>
    <name type="common">Bush tick</name>
    <dbReference type="NCBI Taxonomy" id="44386"/>
    <lineage>
        <taxon>Eukaryota</taxon>
        <taxon>Metazoa</taxon>
        <taxon>Ecdysozoa</taxon>
        <taxon>Arthropoda</taxon>
        <taxon>Chelicerata</taxon>
        <taxon>Arachnida</taxon>
        <taxon>Acari</taxon>
        <taxon>Parasitiformes</taxon>
        <taxon>Ixodida</taxon>
        <taxon>Ixodoidea</taxon>
        <taxon>Ixodidae</taxon>
        <taxon>Haemaphysalinae</taxon>
        <taxon>Haemaphysalis</taxon>
    </lineage>
</organism>
<evidence type="ECO:0000313" key="1">
    <source>
        <dbReference type="EMBL" id="KAH9365906.1"/>
    </source>
</evidence>
<dbReference type="Proteomes" id="UP000821853">
    <property type="component" value="Unassembled WGS sequence"/>
</dbReference>
<dbReference type="EMBL" id="JABSTR010000003">
    <property type="protein sequence ID" value="KAH9365906.1"/>
    <property type="molecule type" value="Genomic_DNA"/>
</dbReference>
<reference evidence="1 2" key="1">
    <citation type="journal article" date="2020" name="Cell">
        <title>Large-Scale Comparative Analyses of Tick Genomes Elucidate Their Genetic Diversity and Vector Capacities.</title>
        <authorList>
            <consortium name="Tick Genome and Microbiome Consortium (TIGMIC)"/>
            <person name="Jia N."/>
            <person name="Wang J."/>
            <person name="Shi W."/>
            <person name="Du L."/>
            <person name="Sun Y."/>
            <person name="Zhan W."/>
            <person name="Jiang J.F."/>
            <person name="Wang Q."/>
            <person name="Zhang B."/>
            <person name="Ji P."/>
            <person name="Bell-Sakyi L."/>
            <person name="Cui X.M."/>
            <person name="Yuan T.T."/>
            <person name="Jiang B.G."/>
            <person name="Yang W.F."/>
            <person name="Lam T.T."/>
            <person name="Chang Q.C."/>
            <person name="Ding S.J."/>
            <person name="Wang X.J."/>
            <person name="Zhu J.G."/>
            <person name="Ruan X.D."/>
            <person name="Zhao L."/>
            <person name="Wei J.T."/>
            <person name="Ye R.Z."/>
            <person name="Que T.C."/>
            <person name="Du C.H."/>
            <person name="Zhou Y.H."/>
            <person name="Cheng J.X."/>
            <person name="Dai P.F."/>
            <person name="Guo W.B."/>
            <person name="Han X.H."/>
            <person name="Huang E.J."/>
            <person name="Li L.F."/>
            <person name="Wei W."/>
            <person name="Gao Y.C."/>
            <person name="Liu J.Z."/>
            <person name="Shao H.Z."/>
            <person name="Wang X."/>
            <person name="Wang C.C."/>
            <person name="Yang T.C."/>
            <person name="Huo Q.B."/>
            <person name="Li W."/>
            <person name="Chen H.Y."/>
            <person name="Chen S.E."/>
            <person name="Zhou L.G."/>
            <person name="Ni X.B."/>
            <person name="Tian J.H."/>
            <person name="Sheng Y."/>
            <person name="Liu T."/>
            <person name="Pan Y.S."/>
            <person name="Xia L.Y."/>
            <person name="Li J."/>
            <person name="Zhao F."/>
            <person name="Cao W.C."/>
        </authorList>
    </citation>
    <scope>NUCLEOTIDE SEQUENCE [LARGE SCALE GENOMIC DNA]</scope>
    <source>
        <strain evidence="1">HaeL-2018</strain>
    </source>
</reference>
<keyword evidence="2" id="KW-1185">Reference proteome</keyword>
<dbReference type="VEuPathDB" id="VectorBase:HLOH_056178"/>
<evidence type="ECO:0000313" key="2">
    <source>
        <dbReference type="Proteomes" id="UP000821853"/>
    </source>
</evidence>
<name>A0A9J6FRJ3_HAELO</name>
<sequence length="124" mass="14084">MVGTAFDFAWHEEAVSAVQKYPEFKALPMKRFDTEPECVKLQRFLSVKQTDGEDVQSFASRLRALGNAAAGTQDGTETESKCTLRNELLDKQLSTQFLNGLRDRVCRFMLSCYLKNIGDLLKRL</sequence>
<protein>
    <submittedName>
        <fullName evidence="1">Uncharacterized protein</fullName>
    </submittedName>
</protein>
<gene>
    <name evidence="1" type="ORF">HPB48_015263</name>
</gene>
<comment type="caution">
    <text evidence="1">The sequence shown here is derived from an EMBL/GenBank/DDBJ whole genome shotgun (WGS) entry which is preliminary data.</text>
</comment>
<accession>A0A9J6FRJ3</accession>
<dbReference type="AlphaFoldDB" id="A0A9J6FRJ3"/>
<dbReference type="OrthoDB" id="6513398at2759"/>